<dbReference type="InterPro" id="IPR036914">
    <property type="entry name" value="MGS-like_dom_sf"/>
</dbReference>
<protein>
    <recommendedName>
        <fullName evidence="8">Bifunctional purine biosynthesis protein PurH</fullName>
    </recommendedName>
    <domain>
        <recommendedName>
            <fullName evidence="8">Phosphoribosylaminoimidazolecarboxamide formyltransferase</fullName>
            <ecNumber evidence="8">2.1.2.3</ecNumber>
        </recommendedName>
        <alternativeName>
            <fullName evidence="8">AICAR transformylase</fullName>
        </alternativeName>
    </domain>
    <domain>
        <recommendedName>
            <fullName evidence="8">IMP cyclohydrolase</fullName>
            <ecNumber evidence="8">3.5.4.10</ecNumber>
        </recommendedName>
        <alternativeName>
            <fullName evidence="8">ATIC</fullName>
        </alternativeName>
        <alternativeName>
            <fullName evidence="8">IMP synthase</fullName>
        </alternativeName>
        <alternativeName>
            <fullName evidence="8">Inosinicase</fullName>
        </alternativeName>
    </domain>
</protein>
<dbReference type="CDD" id="cd01421">
    <property type="entry name" value="IMPCH"/>
    <property type="match status" value="1"/>
</dbReference>
<dbReference type="SUPFAM" id="SSF53927">
    <property type="entry name" value="Cytidine deaminase-like"/>
    <property type="match status" value="1"/>
</dbReference>
<dbReference type="UniPathway" id="UPA00074">
    <property type="reaction ID" value="UER00133"/>
</dbReference>
<dbReference type="SMART" id="SM00798">
    <property type="entry name" value="AICARFT_IMPCHas"/>
    <property type="match status" value="1"/>
</dbReference>
<dbReference type="Pfam" id="PF01808">
    <property type="entry name" value="AICARFT_IMPCHas"/>
    <property type="match status" value="1"/>
</dbReference>
<organism evidence="10 11">
    <name type="scientific">Aerococcus viridans</name>
    <dbReference type="NCBI Taxonomy" id="1377"/>
    <lineage>
        <taxon>Bacteria</taxon>
        <taxon>Bacillati</taxon>
        <taxon>Bacillota</taxon>
        <taxon>Bacilli</taxon>
        <taxon>Lactobacillales</taxon>
        <taxon>Aerococcaceae</taxon>
        <taxon>Aerococcus</taxon>
    </lineage>
</organism>
<dbReference type="GO" id="GO:0006189">
    <property type="term" value="P:'de novo' IMP biosynthetic process"/>
    <property type="evidence" value="ECO:0007669"/>
    <property type="project" value="UniProtKB-UniRule"/>
</dbReference>
<keyword evidence="5 8" id="KW-0658">Purine biosynthesis</keyword>
<dbReference type="SMART" id="SM00851">
    <property type="entry name" value="MGS"/>
    <property type="match status" value="1"/>
</dbReference>
<keyword evidence="7 8" id="KW-0511">Multifunctional enzyme</keyword>
<evidence type="ECO:0000256" key="6">
    <source>
        <dbReference type="ARBA" id="ARBA00022801"/>
    </source>
</evidence>
<dbReference type="NCBIfam" id="TIGR00355">
    <property type="entry name" value="purH"/>
    <property type="match status" value="1"/>
</dbReference>
<evidence type="ECO:0000313" key="10">
    <source>
        <dbReference type="EMBL" id="PNL92014.1"/>
    </source>
</evidence>
<dbReference type="PANTHER" id="PTHR11692">
    <property type="entry name" value="BIFUNCTIONAL PURINE BIOSYNTHESIS PROTEIN PURH"/>
    <property type="match status" value="1"/>
</dbReference>
<evidence type="ECO:0000256" key="2">
    <source>
        <dbReference type="ARBA" id="ARBA00004954"/>
    </source>
</evidence>
<dbReference type="InterPro" id="IPR011607">
    <property type="entry name" value="MGS-like_dom"/>
</dbReference>
<comment type="catalytic activity">
    <reaction evidence="8">
        <text>(6R)-10-formyltetrahydrofolate + 5-amino-1-(5-phospho-beta-D-ribosyl)imidazole-4-carboxamide = 5-formamido-1-(5-phospho-D-ribosyl)imidazole-4-carboxamide + (6S)-5,6,7,8-tetrahydrofolate</text>
        <dbReference type="Rhea" id="RHEA:22192"/>
        <dbReference type="ChEBI" id="CHEBI:57453"/>
        <dbReference type="ChEBI" id="CHEBI:58467"/>
        <dbReference type="ChEBI" id="CHEBI:58475"/>
        <dbReference type="ChEBI" id="CHEBI:195366"/>
        <dbReference type="EC" id="2.1.2.3"/>
    </reaction>
</comment>
<dbReference type="FunFam" id="3.40.50.1380:FF:000001">
    <property type="entry name" value="Bifunctional purine biosynthesis protein PurH"/>
    <property type="match status" value="1"/>
</dbReference>
<dbReference type="Gene3D" id="3.40.140.20">
    <property type="match status" value="2"/>
</dbReference>
<comment type="catalytic activity">
    <reaction evidence="8">
        <text>IMP + H2O = 5-formamido-1-(5-phospho-D-ribosyl)imidazole-4-carboxamide</text>
        <dbReference type="Rhea" id="RHEA:18445"/>
        <dbReference type="ChEBI" id="CHEBI:15377"/>
        <dbReference type="ChEBI" id="CHEBI:58053"/>
        <dbReference type="ChEBI" id="CHEBI:58467"/>
        <dbReference type="EC" id="3.5.4.10"/>
    </reaction>
</comment>
<dbReference type="GO" id="GO:0004643">
    <property type="term" value="F:phosphoribosylaminoimidazolecarboxamide formyltransferase activity"/>
    <property type="evidence" value="ECO:0007669"/>
    <property type="project" value="UniProtKB-UniRule"/>
</dbReference>
<comment type="similarity">
    <text evidence="3 8">Belongs to the PurH family.</text>
</comment>
<dbReference type="NCBIfam" id="NF002049">
    <property type="entry name" value="PRK00881.1"/>
    <property type="match status" value="1"/>
</dbReference>
<dbReference type="Proteomes" id="UP000192813">
    <property type="component" value="Unassembled WGS sequence"/>
</dbReference>
<dbReference type="PANTHER" id="PTHR11692:SF0">
    <property type="entry name" value="BIFUNCTIONAL PURINE BIOSYNTHESIS PROTEIN ATIC"/>
    <property type="match status" value="1"/>
</dbReference>
<gene>
    <name evidence="8" type="primary">purH</name>
    <name evidence="10" type="ORF">A6J77_007140</name>
</gene>
<dbReference type="PIRSF" id="PIRSF000414">
    <property type="entry name" value="AICARFT_IMPCHas"/>
    <property type="match status" value="1"/>
</dbReference>
<evidence type="ECO:0000256" key="8">
    <source>
        <dbReference type="HAMAP-Rule" id="MF_00139"/>
    </source>
</evidence>
<keyword evidence="4 8" id="KW-0808">Transferase</keyword>
<keyword evidence="6 8" id="KW-0378">Hydrolase</keyword>
<dbReference type="PROSITE" id="PS51855">
    <property type="entry name" value="MGS"/>
    <property type="match status" value="1"/>
</dbReference>
<comment type="caution">
    <text evidence="10">The sequence shown here is derived from an EMBL/GenBank/DDBJ whole genome shotgun (WGS) entry which is preliminary data.</text>
</comment>
<dbReference type="Pfam" id="PF02142">
    <property type="entry name" value="MGS"/>
    <property type="match status" value="1"/>
</dbReference>
<feature type="domain" description="MGS-like" evidence="9">
    <location>
        <begin position="1"/>
        <end position="144"/>
    </location>
</feature>
<reference evidence="11" key="1">
    <citation type="submission" date="2017-12" db="EMBL/GenBank/DDBJ databases">
        <title>FDA dAtabase for Regulatory Grade micrObial Sequences (FDA-ARGOS): Supporting development and validation of Infectious Disease Dx tests.</title>
        <authorList>
            <person name="Hoffmann M."/>
            <person name="Allard M."/>
            <person name="Evans P."/>
            <person name="Brown E."/>
            <person name="Tallon L."/>
            <person name="Sadzewicz L."/>
            <person name="Sengamalay N."/>
            <person name="Ott S."/>
            <person name="Godinez A."/>
            <person name="Nagaraj S."/>
            <person name="Vavikolanu K."/>
            <person name="Aluvathingal J."/>
            <person name="Nadendla S."/>
            <person name="Sichtig H."/>
        </authorList>
    </citation>
    <scope>NUCLEOTIDE SEQUENCE [LARGE SCALE GENOMIC DNA]</scope>
    <source>
        <strain evidence="11">FDAARGOS_249</strain>
    </source>
</reference>
<dbReference type="HAMAP" id="MF_00139">
    <property type="entry name" value="PurH"/>
    <property type="match status" value="1"/>
</dbReference>
<dbReference type="GO" id="GO:0003937">
    <property type="term" value="F:IMP cyclohydrolase activity"/>
    <property type="evidence" value="ECO:0007669"/>
    <property type="project" value="UniProtKB-UniRule"/>
</dbReference>
<evidence type="ECO:0000256" key="5">
    <source>
        <dbReference type="ARBA" id="ARBA00022755"/>
    </source>
</evidence>
<dbReference type="RefSeq" id="WP_083069472.1">
    <property type="nucleotide sequence ID" value="NZ_NBTM02000001.1"/>
</dbReference>
<dbReference type="GO" id="GO:0005829">
    <property type="term" value="C:cytosol"/>
    <property type="evidence" value="ECO:0007669"/>
    <property type="project" value="TreeGrafter"/>
</dbReference>
<dbReference type="SUPFAM" id="SSF52335">
    <property type="entry name" value="Methylglyoxal synthase-like"/>
    <property type="match status" value="1"/>
</dbReference>
<dbReference type="EMBL" id="NBTM02000001">
    <property type="protein sequence ID" value="PNL92014.1"/>
    <property type="molecule type" value="Genomic_DNA"/>
</dbReference>
<sequence length="506" mass="56375">MKRALISVYDKTGIVEFATKLDQLGWEIISTGGTKSLLEEAGIKVISVEEVTNSPEILQGRVKTLHPHIHGGILFNRDIPEHQETVDELGIHAIDMVINSLYPFEETVKNTASSKAEIIEKIDVGGPSMIRAAAKNYKDVLIVTDAADYDLVADALENDHNTLELREKLAAKAFRLTAFYDAMIAEYFTGLVDEKFPELLTKAFRYKEELRYGENPHQAAVYYESPLEEDFDLEQLHGKQISYNNYNDMRANMDLVQEFDEPVCVAVKHANPCGVAVADTPADAYRKAFAGDPVSIFGGIIGFNRTVDAETAEELSKIFLEIIVAPDFTEEAFAILAKKKNLRLVKSTKLGEFKGKGKTYKETVGGLLIQDKDLPIYAETGLELKTDRQVTDKELEDMDFAWKVAKHCASNAMVIAKDKQTYALGHGEVRRVWALEDALHRSEFPLEGAVVASDGFFFPDTIDSLHEYGIKAIVQPGGSVQDEKVIQAAKAYDISVVFTGMRHFKH</sequence>
<evidence type="ECO:0000256" key="7">
    <source>
        <dbReference type="ARBA" id="ARBA00023268"/>
    </source>
</evidence>
<evidence type="ECO:0000259" key="9">
    <source>
        <dbReference type="PROSITE" id="PS51855"/>
    </source>
</evidence>
<dbReference type="InterPro" id="IPR002695">
    <property type="entry name" value="PurH-like"/>
</dbReference>
<dbReference type="AlphaFoldDB" id="A0A2J9PNS8"/>
<evidence type="ECO:0000256" key="4">
    <source>
        <dbReference type="ARBA" id="ARBA00022679"/>
    </source>
</evidence>
<dbReference type="FunFam" id="3.40.140.20:FF:000002">
    <property type="entry name" value="Bifunctional purine biosynthesis protein PurH"/>
    <property type="match status" value="1"/>
</dbReference>
<name>A0A2J9PNS8_9LACT</name>
<dbReference type="InterPro" id="IPR016193">
    <property type="entry name" value="Cytidine_deaminase-like"/>
</dbReference>
<dbReference type="EC" id="2.1.2.3" evidence="8"/>
<accession>A0A2J9PNS8</accession>
<evidence type="ECO:0000313" key="11">
    <source>
        <dbReference type="Proteomes" id="UP000192813"/>
    </source>
</evidence>
<dbReference type="InterPro" id="IPR024051">
    <property type="entry name" value="AICAR_Tfase_dup_dom_sf"/>
</dbReference>
<evidence type="ECO:0000256" key="1">
    <source>
        <dbReference type="ARBA" id="ARBA00004844"/>
    </source>
</evidence>
<evidence type="ECO:0000256" key="3">
    <source>
        <dbReference type="ARBA" id="ARBA00007667"/>
    </source>
</evidence>
<dbReference type="Gene3D" id="3.40.50.1380">
    <property type="entry name" value="Methylglyoxal synthase-like domain"/>
    <property type="match status" value="1"/>
</dbReference>
<comment type="pathway">
    <text evidence="2 8">Purine metabolism; IMP biosynthesis via de novo pathway; 5-formamido-1-(5-phospho-D-ribosyl)imidazole-4-carboxamide from 5-amino-1-(5-phospho-D-ribosyl)imidazole-4-carboxamide (10-formyl THF route): step 1/1.</text>
</comment>
<comment type="pathway">
    <text evidence="1 8">Purine metabolism; IMP biosynthesis via de novo pathway; IMP from 5-formamido-1-(5-phospho-D-ribosyl)imidazole-4-carboxamide: step 1/1.</text>
</comment>
<dbReference type="EC" id="3.5.4.10" evidence="8"/>
<comment type="domain">
    <text evidence="8">The IMP cyclohydrolase activity resides in the N-terminal region.</text>
</comment>
<proteinExistence type="inferred from homology"/>